<gene>
    <name evidence="1" type="ORF">SAMN05421858_0959</name>
</gene>
<organism evidence="1 2">
    <name type="scientific">Haladaptatus litoreus</name>
    <dbReference type="NCBI Taxonomy" id="553468"/>
    <lineage>
        <taxon>Archaea</taxon>
        <taxon>Methanobacteriati</taxon>
        <taxon>Methanobacteriota</taxon>
        <taxon>Stenosarchaea group</taxon>
        <taxon>Halobacteria</taxon>
        <taxon>Halobacteriales</taxon>
        <taxon>Haladaptataceae</taxon>
        <taxon>Haladaptatus</taxon>
    </lineage>
</organism>
<dbReference type="AlphaFoldDB" id="A0A1N6X2H9"/>
<keyword evidence="2" id="KW-1185">Reference proteome</keyword>
<reference evidence="2" key="1">
    <citation type="submission" date="2017-01" db="EMBL/GenBank/DDBJ databases">
        <authorList>
            <person name="Varghese N."/>
            <person name="Submissions S."/>
        </authorList>
    </citation>
    <scope>NUCLEOTIDE SEQUENCE [LARGE SCALE GENOMIC DNA]</scope>
    <source>
        <strain evidence="2">CGMCC 1.7737</strain>
    </source>
</reference>
<dbReference type="EMBL" id="FTNO01000001">
    <property type="protein sequence ID" value="SIQ96526.1"/>
    <property type="molecule type" value="Genomic_DNA"/>
</dbReference>
<dbReference type="Proteomes" id="UP000186914">
    <property type="component" value="Unassembled WGS sequence"/>
</dbReference>
<proteinExistence type="predicted"/>
<protein>
    <submittedName>
        <fullName evidence="1">Uncharacterized protein</fullName>
    </submittedName>
</protein>
<sequence>MPDPDVGTATIVYEDADGITEREVENDDIVYFDDHWLVKVGENDDGDDVVRRIPRERVQYVERSIDELEKKVEGAIEQAKEQFGWWG</sequence>
<accession>A0A1N6X2H9</accession>
<dbReference type="RefSeq" id="WP_076428422.1">
    <property type="nucleotide sequence ID" value="NZ_FTNO01000001.1"/>
</dbReference>
<evidence type="ECO:0000313" key="1">
    <source>
        <dbReference type="EMBL" id="SIQ96526.1"/>
    </source>
</evidence>
<dbReference type="OrthoDB" id="170048at2157"/>
<name>A0A1N6X2H9_9EURY</name>
<evidence type="ECO:0000313" key="2">
    <source>
        <dbReference type="Proteomes" id="UP000186914"/>
    </source>
</evidence>